<keyword evidence="3" id="KW-1185">Reference proteome</keyword>
<reference evidence="1" key="1">
    <citation type="journal article" date="2015" name="Genome Announc.">
        <title>Complete Genome Sequence of the Bacteriochlorophyll b-Producing Photosynthetic Bacterium Blastochloris viridis.</title>
        <authorList>
            <person name="Tsukatani Y."/>
            <person name="Hirose Y."/>
            <person name="Harada J."/>
            <person name="Misawa N."/>
            <person name="Mori K."/>
            <person name="Inoue K."/>
            <person name="Tamiaki H."/>
        </authorList>
    </citation>
    <scope>NUCLEOTIDE SEQUENCE [LARGE SCALE GENOMIC DNA]</scope>
    <source>
        <strain evidence="1">DSM 133</strain>
    </source>
</reference>
<dbReference type="EMBL" id="AP014854">
    <property type="protein sequence ID" value="BAR99276.1"/>
    <property type="molecule type" value="Genomic_DNA"/>
</dbReference>
<evidence type="ECO:0000313" key="3">
    <source>
        <dbReference type="Proteomes" id="UP000065734"/>
    </source>
</evidence>
<proteinExistence type="predicted"/>
<protein>
    <submittedName>
        <fullName evidence="2">Uncharacterized protein</fullName>
    </submittedName>
</protein>
<reference evidence="3" key="3">
    <citation type="journal article" date="2016" name="Genome Announc.">
        <title>Revised genome sequence of the purple photosynthetic bacterium Blastochloris viridis.</title>
        <authorList>
            <person name="Liu L.N."/>
            <person name="Faulkner M."/>
            <person name="Liu X."/>
            <person name="Huang F."/>
            <person name="Darby A.C."/>
            <person name="Hall N."/>
        </authorList>
    </citation>
    <scope>NUCLEOTIDE SEQUENCE [LARGE SCALE GENOMIC DNA]</scope>
    <source>
        <strain evidence="3">ATCC 19567 / DSM 133 / F</strain>
    </source>
</reference>
<evidence type="ECO:0000313" key="2">
    <source>
        <dbReference type="EMBL" id="CUU43419.1"/>
    </source>
</evidence>
<dbReference type="AlphaFoldDB" id="A0A0H5BFY5"/>
<organism evidence="2 3">
    <name type="scientific">Blastochloris viridis</name>
    <name type="common">Rhodopseudomonas viridis</name>
    <dbReference type="NCBI Taxonomy" id="1079"/>
    <lineage>
        <taxon>Bacteria</taxon>
        <taxon>Pseudomonadati</taxon>
        <taxon>Pseudomonadota</taxon>
        <taxon>Alphaproteobacteria</taxon>
        <taxon>Hyphomicrobiales</taxon>
        <taxon>Blastochloridaceae</taxon>
        <taxon>Blastochloris</taxon>
    </lineage>
</organism>
<dbReference type="PATRIC" id="fig|1079.6.peg.3148"/>
<dbReference type="Proteomes" id="UP000065734">
    <property type="component" value="Chromosome I"/>
</dbReference>
<sequence length="40" mass="4283">MPRGPKGEKRPADVIGNAVHVMRIASATTKIQTETLPPTL</sequence>
<name>A0A0H5BFY5_BLAVI</name>
<dbReference type="STRING" id="1079.BVIR_2995"/>
<evidence type="ECO:0000313" key="1">
    <source>
        <dbReference type="EMBL" id="BAR99276.1"/>
    </source>
</evidence>
<dbReference type="EMBL" id="LN907867">
    <property type="protein sequence ID" value="CUU43419.1"/>
    <property type="molecule type" value="Genomic_DNA"/>
</dbReference>
<gene>
    <name evidence="1" type="ORF">BV133_1683</name>
    <name evidence="2" type="ORF">BVIRIDIS_24390</name>
</gene>
<accession>A0A0H5BFY5</accession>
<reference evidence="2" key="2">
    <citation type="submission" date="2015-11" db="EMBL/GenBank/DDBJ databases">
        <authorList>
            <person name="Zhang Y."/>
            <person name="Guo Z."/>
        </authorList>
    </citation>
    <scope>NUCLEOTIDE SEQUENCE</scope>
    <source>
        <strain evidence="2">1</strain>
    </source>
</reference>
<dbReference type="KEGG" id="bvr:BVIR_2995"/>